<dbReference type="Gene3D" id="3.30.160.60">
    <property type="entry name" value="Classic Zinc Finger"/>
    <property type="match status" value="1"/>
</dbReference>
<name>A0A6A5WP27_9PLEO</name>
<dbReference type="PANTHER" id="PTHR13173">
    <property type="entry name" value="WW DOMAIN BINDING PROTEIN 4"/>
    <property type="match status" value="1"/>
</dbReference>
<dbReference type="InterPro" id="IPR040023">
    <property type="entry name" value="WBP4"/>
</dbReference>
<dbReference type="AlphaFoldDB" id="A0A6A5WP27"/>
<dbReference type="GO" id="GO:0000398">
    <property type="term" value="P:mRNA splicing, via spliceosome"/>
    <property type="evidence" value="ECO:0007669"/>
    <property type="project" value="InterPro"/>
</dbReference>
<evidence type="ECO:0000259" key="5">
    <source>
        <dbReference type="SMART" id="SM00451"/>
    </source>
</evidence>
<dbReference type="GO" id="GO:0008270">
    <property type="term" value="F:zinc ion binding"/>
    <property type="evidence" value="ECO:0007669"/>
    <property type="project" value="UniProtKB-KW"/>
</dbReference>
<dbReference type="SMART" id="SM00451">
    <property type="entry name" value="ZnF_U1"/>
    <property type="match status" value="1"/>
</dbReference>
<dbReference type="InterPro" id="IPR013085">
    <property type="entry name" value="U1-CZ_Znf_C2H2"/>
</dbReference>
<proteinExistence type="predicted"/>
<reference evidence="6" key="1">
    <citation type="journal article" date="2020" name="Stud. Mycol.">
        <title>101 Dothideomycetes genomes: a test case for predicting lifestyles and emergence of pathogens.</title>
        <authorList>
            <person name="Haridas S."/>
            <person name="Albert R."/>
            <person name="Binder M."/>
            <person name="Bloem J."/>
            <person name="Labutti K."/>
            <person name="Salamov A."/>
            <person name="Andreopoulos B."/>
            <person name="Baker S."/>
            <person name="Barry K."/>
            <person name="Bills G."/>
            <person name="Bluhm B."/>
            <person name="Cannon C."/>
            <person name="Castanera R."/>
            <person name="Culley D."/>
            <person name="Daum C."/>
            <person name="Ezra D."/>
            <person name="Gonzalez J."/>
            <person name="Henrissat B."/>
            <person name="Kuo A."/>
            <person name="Liang C."/>
            <person name="Lipzen A."/>
            <person name="Lutzoni F."/>
            <person name="Magnuson J."/>
            <person name="Mondo S."/>
            <person name="Nolan M."/>
            <person name="Ohm R."/>
            <person name="Pangilinan J."/>
            <person name="Park H.-J."/>
            <person name="Ramirez L."/>
            <person name="Alfaro M."/>
            <person name="Sun H."/>
            <person name="Tritt A."/>
            <person name="Yoshinaga Y."/>
            <person name="Zwiers L.-H."/>
            <person name="Turgeon B."/>
            <person name="Goodwin S."/>
            <person name="Spatafora J."/>
            <person name="Crous P."/>
            <person name="Grigoriev I."/>
        </authorList>
    </citation>
    <scope>NUCLEOTIDE SEQUENCE</scope>
    <source>
        <strain evidence="6">CBS 123094</strain>
    </source>
</reference>
<dbReference type="EMBL" id="ML977573">
    <property type="protein sequence ID" value="KAF2003287.1"/>
    <property type="molecule type" value="Genomic_DNA"/>
</dbReference>
<feature type="region of interest" description="Disordered" evidence="4">
    <location>
        <begin position="71"/>
        <end position="111"/>
    </location>
</feature>
<keyword evidence="3" id="KW-0862">Zinc</keyword>
<accession>A0A6A5WP27</accession>
<dbReference type="PANTHER" id="PTHR13173:SF10">
    <property type="entry name" value="WW DOMAIN-BINDING PROTEIN 4"/>
    <property type="match status" value="1"/>
</dbReference>
<evidence type="ECO:0000256" key="3">
    <source>
        <dbReference type="ARBA" id="ARBA00022833"/>
    </source>
</evidence>
<dbReference type="GO" id="GO:0071011">
    <property type="term" value="C:precatalytic spliceosome"/>
    <property type="evidence" value="ECO:0007669"/>
    <property type="project" value="TreeGrafter"/>
</dbReference>
<dbReference type="InterPro" id="IPR003604">
    <property type="entry name" value="Matrin/U1-like-C_Znf_C2H2"/>
</dbReference>
<protein>
    <recommendedName>
        <fullName evidence="5">U1-type domain-containing protein</fullName>
    </recommendedName>
</protein>
<evidence type="ECO:0000256" key="4">
    <source>
        <dbReference type="SAM" id="MobiDB-lite"/>
    </source>
</evidence>
<keyword evidence="7" id="KW-1185">Reference proteome</keyword>
<dbReference type="Proteomes" id="UP000799779">
    <property type="component" value="Unassembled WGS sequence"/>
</dbReference>
<organism evidence="6 7">
    <name type="scientific">Amniculicola lignicola CBS 123094</name>
    <dbReference type="NCBI Taxonomy" id="1392246"/>
    <lineage>
        <taxon>Eukaryota</taxon>
        <taxon>Fungi</taxon>
        <taxon>Dikarya</taxon>
        <taxon>Ascomycota</taxon>
        <taxon>Pezizomycotina</taxon>
        <taxon>Dothideomycetes</taxon>
        <taxon>Pleosporomycetidae</taxon>
        <taxon>Pleosporales</taxon>
        <taxon>Amniculicolaceae</taxon>
        <taxon>Amniculicola</taxon>
    </lineage>
</organism>
<feature type="compositionally biased region" description="Basic and acidic residues" evidence="4">
    <location>
        <begin position="99"/>
        <end position="111"/>
    </location>
</feature>
<dbReference type="InterPro" id="IPR036236">
    <property type="entry name" value="Znf_C2H2_sf"/>
</dbReference>
<dbReference type="SUPFAM" id="SSF57667">
    <property type="entry name" value="beta-beta-alpha zinc fingers"/>
    <property type="match status" value="1"/>
</dbReference>
<dbReference type="GO" id="GO:0003723">
    <property type="term" value="F:RNA binding"/>
    <property type="evidence" value="ECO:0007669"/>
    <property type="project" value="TreeGrafter"/>
</dbReference>
<gene>
    <name evidence="6" type="ORF">P154DRAFT_461076</name>
</gene>
<feature type="domain" description="U1-type" evidence="5">
    <location>
        <begin position="8"/>
        <end position="43"/>
    </location>
</feature>
<keyword evidence="2" id="KW-0863">Zinc-finger</keyword>
<evidence type="ECO:0000313" key="7">
    <source>
        <dbReference type="Proteomes" id="UP000799779"/>
    </source>
</evidence>
<dbReference type="Pfam" id="PF06220">
    <property type="entry name" value="zf-U1"/>
    <property type="match status" value="1"/>
</dbReference>
<keyword evidence="1" id="KW-0479">Metal-binding</keyword>
<sequence>MADYWKSTPNYWCKFCDISVRDTKFDRRNHDATPKHQNNIQRHLRRIHKEQEQTERDTQRAKAEVARLNGLVPSSSTGPAQPANPFPKATPTTQPPRQRVPEKKATLGDRKKQWDQLLGMGIAVPQEARPDLAVAGEWQVVSQRVINEDTGEGEMPATKGVHKRKLDEEEEEAMREAEMVTQKKGWGHDRKMFKSKVASRIGDDDDDDLEALFSIGKKVVKQEPDIKEETGIKDDPDGKGEGALHDVPTAEEAVDAGETRVKKEDVPIVPTVVFKKRKKIAR</sequence>
<evidence type="ECO:0000256" key="1">
    <source>
        <dbReference type="ARBA" id="ARBA00022723"/>
    </source>
</evidence>
<evidence type="ECO:0000256" key="2">
    <source>
        <dbReference type="ARBA" id="ARBA00022771"/>
    </source>
</evidence>
<dbReference type="OrthoDB" id="191651at2759"/>
<feature type="compositionally biased region" description="Basic and acidic residues" evidence="4">
    <location>
        <begin position="224"/>
        <end position="244"/>
    </location>
</feature>
<feature type="region of interest" description="Disordered" evidence="4">
    <location>
        <begin position="224"/>
        <end position="259"/>
    </location>
</feature>
<evidence type="ECO:0000313" key="6">
    <source>
        <dbReference type="EMBL" id="KAF2003287.1"/>
    </source>
</evidence>